<dbReference type="InParanoid" id="W0RMT4"/>
<name>W0RMT4_9BACT</name>
<dbReference type="Proteomes" id="UP000019151">
    <property type="component" value="Plasmid 1"/>
</dbReference>
<reference evidence="1 3" key="2">
    <citation type="journal article" date="2014" name="Genome Announc.">
        <title>Genome Sequence and Methylome of Soil Bacterium Gemmatirosa kalamazoonensis KBS708T, a Member of the Rarely Cultivated Gemmatimonadetes Phylum.</title>
        <authorList>
            <person name="Debruyn J.M."/>
            <person name="Radosevich M."/>
            <person name="Wommack K.E."/>
            <person name="Polson S.W."/>
            <person name="Hauser L.J."/>
            <person name="Fawaz M.N."/>
            <person name="Korlach J."/>
            <person name="Tsai Y.C."/>
        </authorList>
    </citation>
    <scope>NUCLEOTIDE SEQUENCE [LARGE SCALE GENOMIC DNA]</scope>
    <source>
        <strain evidence="1 3">KBS708</strain>
        <plasmid evidence="1">1</plasmid>
        <plasmid evidence="3">Plasmid 1</plasmid>
    </source>
</reference>
<protein>
    <submittedName>
        <fullName evidence="1">Uncharacterized protein</fullName>
    </submittedName>
</protein>
<evidence type="ECO:0000313" key="2">
    <source>
        <dbReference type="EMBL" id="AHG92159.1"/>
    </source>
</evidence>
<dbReference type="EMBL" id="CP007129">
    <property type="protein sequence ID" value="AHG92091.1"/>
    <property type="molecule type" value="Genomic_DNA"/>
</dbReference>
<evidence type="ECO:0000313" key="3">
    <source>
        <dbReference type="Proteomes" id="UP000019151"/>
    </source>
</evidence>
<dbReference type="KEGG" id="gba:J421_4624"/>
<sequence length="155" mass="17517">MTRRRPGGTVRVLTECARCNAHIAYGLGSREAAYLRVDVAGPLVRHELAVCRDCDAYRHTQPTLMEADALARDASSAVEAMEFAQQWNHDLARVQRTARHFLGADRADAAATRLRAEYLERRDRTDAEWEAYRQRVASRDFVPDFGDNGDDDLPL</sequence>
<keyword evidence="3" id="KW-1185">Reference proteome</keyword>
<dbReference type="AlphaFoldDB" id="W0RMT4"/>
<dbReference type="RefSeq" id="WP_148306491.1">
    <property type="nucleotide sequence ID" value="NZ_CP007129.1"/>
</dbReference>
<geneLocation type="plasmid" evidence="1 3">
    <name>1</name>
</geneLocation>
<dbReference type="EMBL" id="CP007129">
    <property type="protein sequence ID" value="AHG92159.1"/>
    <property type="molecule type" value="Genomic_DNA"/>
</dbReference>
<keyword evidence="1" id="KW-0614">Plasmid</keyword>
<evidence type="ECO:0000313" key="1">
    <source>
        <dbReference type="EMBL" id="AHG92091.1"/>
    </source>
</evidence>
<gene>
    <name evidence="1" type="ORF">J421_4556</name>
    <name evidence="2" type="ORF">J421_4624</name>
</gene>
<dbReference type="HOGENOM" id="CLU_1692968_0_0_0"/>
<organism evidence="1 3">
    <name type="scientific">Gemmatirosa kalamazoonensis</name>
    <dbReference type="NCBI Taxonomy" id="861299"/>
    <lineage>
        <taxon>Bacteria</taxon>
        <taxon>Pseudomonadati</taxon>
        <taxon>Gemmatimonadota</taxon>
        <taxon>Gemmatimonadia</taxon>
        <taxon>Gemmatimonadales</taxon>
        <taxon>Gemmatimonadaceae</taxon>
        <taxon>Gemmatirosa</taxon>
    </lineage>
</organism>
<accession>W0RMT4</accession>
<dbReference type="KEGG" id="gba:J421_4556"/>
<reference evidence="1" key="1">
    <citation type="submission" date="2013-12" db="EMBL/GenBank/DDBJ databases">
        <authorList>
            <person name="DeBruyn J.M."/>
            <person name="Radosevich M."/>
            <person name="Wommack K.Eric."/>
            <person name="Polson S."/>
            <person name="Hauser L.J."/>
            <person name="Fawaz M.N."/>
            <person name="Korlach J."/>
            <person name="Tsai Y.-C."/>
        </authorList>
    </citation>
    <scope>NUCLEOTIDE SEQUENCE</scope>
    <source>
        <strain evidence="1">KBS708</strain>
        <plasmid evidence="1">1</plasmid>
    </source>
</reference>
<proteinExistence type="predicted"/>